<keyword evidence="2" id="KW-1185">Reference proteome</keyword>
<gene>
    <name evidence="1" type="ORF">H5410_048849</name>
</gene>
<comment type="caution">
    <text evidence="1">The sequence shown here is derived from an EMBL/GenBank/DDBJ whole genome shotgun (WGS) entry which is preliminary data.</text>
</comment>
<reference evidence="1 2" key="1">
    <citation type="submission" date="2020-09" db="EMBL/GenBank/DDBJ databases">
        <title>De no assembly of potato wild relative species, Solanum commersonii.</title>
        <authorList>
            <person name="Cho K."/>
        </authorList>
    </citation>
    <scope>NUCLEOTIDE SEQUENCE [LARGE SCALE GENOMIC DNA]</scope>
    <source>
        <strain evidence="1">LZ3.2</strain>
        <tissue evidence="1">Leaf</tissue>
    </source>
</reference>
<protein>
    <submittedName>
        <fullName evidence="1">Uncharacterized protein</fullName>
    </submittedName>
</protein>
<organism evidence="1 2">
    <name type="scientific">Solanum commersonii</name>
    <name type="common">Commerson's wild potato</name>
    <name type="synonym">Commerson's nightshade</name>
    <dbReference type="NCBI Taxonomy" id="4109"/>
    <lineage>
        <taxon>Eukaryota</taxon>
        <taxon>Viridiplantae</taxon>
        <taxon>Streptophyta</taxon>
        <taxon>Embryophyta</taxon>
        <taxon>Tracheophyta</taxon>
        <taxon>Spermatophyta</taxon>
        <taxon>Magnoliopsida</taxon>
        <taxon>eudicotyledons</taxon>
        <taxon>Gunneridae</taxon>
        <taxon>Pentapetalae</taxon>
        <taxon>asterids</taxon>
        <taxon>lamiids</taxon>
        <taxon>Solanales</taxon>
        <taxon>Solanaceae</taxon>
        <taxon>Solanoideae</taxon>
        <taxon>Solaneae</taxon>
        <taxon>Solanum</taxon>
    </lineage>
</organism>
<name>A0A9J5XLQ5_SOLCO</name>
<evidence type="ECO:0000313" key="2">
    <source>
        <dbReference type="Proteomes" id="UP000824120"/>
    </source>
</evidence>
<accession>A0A9J5XLQ5</accession>
<dbReference type="EMBL" id="JACXVP010000009">
    <property type="protein sequence ID" value="KAG5588415.1"/>
    <property type="molecule type" value="Genomic_DNA"/>
</dbReference>
<sequence>MTQGNILCQNNDVVKWVTTGRHVQIILRQNNDKSCFVLIMTILYTDFIENIKQDVIEVVTKYNDHYFTLAQSFLQEYEVKKINHLVSDWKKTVDIIYHQILKTVSNTKISSKSKKKLVILKSLSFNQLSQIRSSWSWCRIIAGIRSMFFCYARSTKFTSNISSYFTLSDRAIIVLCFFIMSDDCVIPLTMVLCIDINGTHIKNFITDVFSK</sequence>
<evidence type="ECO:0000313" key="1">
    <source>
        <dbReference type="EMBL" id="KAG5588415.1"/>
    </source>
</evidence>
<dbReference type="AlphaFoldDB" id="A0A9J5XLQ5"/>
<dbReference type="Proteomes" id="UP000824120">
    <property type="component" value="Chromosome 9"/>
</dbReference>
<proteinExistence type="predicted"/>